<dbReference type="Gene3D" id="1.10.150.870">
    <property type="match status" value="1"/>
</dbReference>
<evidence type="ECO:0000256" key="3">
    <source>
        <dbReference type="ARBA" id="ARBA00012417"/>
    </source>
</evidence>
<dbReference type="InterPro" id="IPR004365">
    <property type="entry name" value="NA-bd_OB_tRNA"/>
</dbReference>
<dbReference type="SUPFAM" id="SSF89550">
    <property type="entry name" value="PHP domain-like"/>
    <property type="match status" value="1"/>
</dbReference>
<evidence type="ECO:0000256" key="1">
    <source>
        <dbReference type="ARBA" id="ARBA00004496"/>
    </source>
</evidence>
<dbReference type="InterPro" id="IPR040982">
    <property type="entry name" value="DNA_pol3_finger"/>
</dbReference>
<dbReference type="GO" id="GO:0003676">
    <property type="term" value="F:nucleic acid binding"/>
    <property type="evidence" value="ECO:0007669"/>
    <property type="project" value="InterPro"/>
</dbReference>
<evidence type="ECO:0000313" key="12">
    <source>
        <dbReference type="EMBL" id="AZS71321.1"/>
    </source>
</evidence>
<dbReference type="CDD" id="cd12113">
    <property type="entry name" value="PHP_PolIIIA_DnaE3"/>
    <property type="match status" value="1"/>
</dbReference>
<dbReference type="SMART" id="SM00481">
    <property type="entry name" value="POLIIIAc"/>
    <property type="match status" value="1"/>
</dbReference>
<keyword evidence="5" id="KW-0808">Transferase</keyword>
<dbReference type="Proteomes" id="UP000275579">
    <property type="component" value="Chromosome"/>
</dbReference>
<dbReference type="GO" id="GO:0005737">
    <property type="term" value="C:cytoplasm"/>
    <property type="evidence" value="ECO:0007669"/>
    <property type="project" value="UniProtKB-SubCell"/>
</dbReference>
<dbReference type="EMBL" id="CP029042">
    <property type="protein sequence ID" value="AZS71321.1"/>
    <property type="molecule type" value="Genomic_DNA"/>
</dbReference>
<evidence type="ECO:0000256" key="7">
    <source>
        <dbReference type="ARBA" id="ARBA00022705"/>
    </source>
</evidence>
<dbReference type="InterPro" id="IPR016195">
    <property type="entry name" value="Pol/histidinol_Pase-like"/>
</dbReference>
<dbReference type="EC" id="2.7.7.7" evidence="3"/>
<dbReference type="NCBIfam" id="NF004226">
    <property type="entry name" value="PRK05673.1"/>
    <property type="match status" value="1"/>
</dbReference>
<evidence type="ECO:0000256" key="5">
    <source>
        <dbReference type="ARBA" id="ARBA00022679"/>
    </source>
</evidence>
<dbReference type="Pfam" id="PF01336">
    <property type="entry name" value="tRNA_anti-codon"/>
    <property type="match status" value="1"/>
</dbReference>
<dbReference type="Pfam" id="PF14579">
    <property type="entry name" value="HHH_6"/>
    <property type="match status" value="1"/>
</dbReference>
<evidence type="ECO:0000256" key="6">
    <source>
        <dbReference type="ARBA" id="ARBA00022695"/>
    </source>
</evidence>
<evidence type="ECO:0000313" key="13">
    <source>
        <dbReference type="Proteomes" id="UP000275579"/>
    </source>
</evidence>
<dbReference type="Pfam" id="PF02811">
    <property type="entry name" value="PHP"/>
    <property type="match status" value="1"/>
</dbReference>
<dbReference type="GO" id="GO:0003887">
    <property type="term" value="F:DNA-directed DNA polymerase activity"/>
    <property type="evidence" value="ECO:0007669"/>
    <property type="project" value="UniProtKB-KW"/>
</dbReference>
<evidence type="ECO:0000256" key="4">
    <source>
        <dbReference type="ARBA" id="ARBA00019114"/>
    </source>
</evidence>
<evidence type="ECO:0000256" key="2">
    <source>
        <dbReference type="ARBA" id="ARBA00009496"/>
    </source>
</evidence>
<keyword evidence="7" id="KW-0235">DNA replication</keyword>
<proteinExistence type="inferred from homology"/>
<comment type="similarity">
    <text evidence="2">Belongs to the DNA polymerase type-C family. DnaE subfamily.</text>
</comment>
<evidence type="ECO:0000256" key="9">
    <source>
        <dbReference type="ARBA" id="ARBA00049244"/>
    </source>
</evidence>
<dbReference type="GO" id="GO:0008408">
    <property type="term" value="F:3'-5' exonuclease activity"/>
    <property type="evidence" value="ECO:0007669"/>
    <property type="project" value="InterPro"/>
</dbReference>
<dbReference type="PANTHER" id="PTHR32294:SF0">
    <property type="entry name" value="DNA POLYMERASE III SUBUNIT ALPHA"/>
    <property type="match status" value="1"/>
</dbReference>
<evidence type="ECO:0000259" key="11">
    <source>
        <dbReference type="SMART" id="SM00481"/>
    </source>
</evidence>
<dbReference type="InterPro" id="IPR011708">
    <property type="entry name" value="DNA_pol3_alpha_NTPase_dom"/>
</dbReference>
<dbReference type="Gene3D" id="3.20.20.140">
    <property type="entry name" value="Metal-dependent hydrolases"/>
    <property type="match status" value="1"/>
</dbReference>
<name>A0A3S9Y8K6_9ACTN</name>
<dbReference type="NCBIfam" id="TIGR00594">
    <property type="entry name" value="polc"/>
    <property type="match status" value="1"/>
</dbReference>
<keyword evidence="8" id="KW-0239">DNA-directed DNA polymerase</keyword>
<dbReference type="InterPro" id="IPR029460">
    <property type="entry name" value="DNAPol_HHH"/>
</dbReference>
<dbReference type="GO" id="GO:0006260">
    <property type="term" value="P:DNA replication"/>
    <property type="evidence" value="ECO:0007669"/>
    <property type="project" value="UniProtKB-KW"/>
</dbReference>
<gene>
    <name evidence="12" type="ORF">DDE74_10535</name>
</gene>
<evidence type="ECO:0000256" key="10">
    <source>
        <dbReference type="SAM" id="MobiDB-lite"/>
    </source>
</evidence>
<dbReference type="CDD" id="cd04485">
    <property type="entry name" value="DnaE_OBF"/>
    <property type="match status" value="1"/>
</dbReference>
<comment type="subcellular location">
    <subcellularLocation>
        <location evidence="1">Cytoplasm</location>
    </subcellularLocation>
</comment>
<dbReference type="Pfam" id="PF07733">
    <property type="entry name" value="DNA_pol3_alpha"/>
    <property type="match status" value="1"/>
</dbReference>
<dbReference type="InterPro" id="IPR003141">
    <property type="entry name" value="Pol/His_phosphatase_N"/>
</dbReference>
<accession>A0A3S9Y8K6</accession>
<dbReference type="AlphaFoldDB" id="A0A3S9Y8K6"/>
<organism evidence="12 13">
    <name type="scientific">Streptomyces lydicus</name>
    <dbReference type="NCBI Taxonomy" id="47763"/>
    <lineage>
        <taxon>Bacteria</taxon>
        <taxon>Bacillati</taxon>
        <taxon>Actinomycetota</taxon>
        <taxon>Actinomycetes</taxon>
        <taxon>Kitasatosporales</taxon>
        <taxon>Streptomycetaceae</taxon>
        <taxon>Streptomyces</taxon>
    </lineage>
</organism>
<evidence type="ECO:0000256" key="8">
    <source>
        <dbReference type="ARBA" id="ARBA00022932"/>
    </source>
</evidence>
<comment type="catalytic activity">
    <reaction evidence="9">
        <text>DNA(n) + a 2'-deoxyribonucleoside 5'-triphosphate = DNA(n+1) + diphosphate</text>
        <dbReference type="Rhea" id="RHEA:22508"/>
        <dbReference type="Rhea" id="RHEA-COMP:17339"/>
        <dbReference type="Rhea" id="RHEA-COMP:17340"/>
        <dbReference type="ChEBI" id="CHEBI:33019"/>
        <dbReference type="ChEBI" id="CHEBI:61560"/>
        <dbReference type="ChEBI" id="CHEBI:173112"/>
        <dbReference type="EC" id="2.7.7.7"/>
    </reaction>
</comment>
<dbReference type="RefSeq" id="WP_127150393.1">
    <property type="nucleotide sequence ID" value="NZ_RDTC01000001.1"/>
</dbReference>
<protein>
    <recommendedName>
        <fullName evidence="4">DNA polymerase III subunit alpha</fullName>
        <ecNumber evidence="3">2.7.7.7</ecNumber>
    </recommendedName>
</protein>
<feature type="region of interest" description="Disordered" evidence="10">
    <location>
        <begin position="98"/>
        <end position="118"/>
    </location>
</feature>
<keyword evidence="6" id="KW-0548">Nucleotidyltransferase</keyword>
<dbReference type="Pfam" id="PF17657">
    <property type="entry name" value="DNA_pol3_finger"/>
    <property type="match status" value="1"/>
</dbReference>
<dbReference type="InterPro" id="IPR041931">
    <property type="entry name" value="DNA_pol3_alpha_thumb_dom"/>
</dbReference>
<dbReference type="PANTHER" id="PTHR32294">
    <property type="entry name" value="DNA POLYMERASE III SUBUNIT ALPHA"/>
    <property type="match status" value="1"/>
</dbReference>
<feature type="domain" description="Polymerase/histidinol phosphatase N-terminal" evidence="11">
    <location>
        <begin position="26"/>
        <end position="93"/>
    </location>
</feature>
<dbReference type="InterPro" id="IPR004013">
    <property type="entry name" value="PHP_dom"/>
</dbReference>
<reference evidence="12 13" key="1">
    <citation type="submission" date="2018-04" db="EMBL/GenBank/DDBJ databases">
        <title>Complete genome sequences of Streptomyces lydicus strain WYEC and characterization of antagonistic properties of biological control agents.</title>
        <authorList>
            <person name="Mariita R.M."/>
            <person name="Sello J.K."/>
        </authorList>
    </citation>
    <scope>NUCLEOTIDE SEQUENCE [LARGE SCALE GENOMIC DNA]</scope>
    <source>
        <strain evidence="12 13">WYEC 108</strain>
    </source>
</reference>
<sequence>MPGRCPHPTVFRRSSAVAASSRPPFTHLHVHTQYSLLDGAARLSDMFKACNEMDMTHIAMSDHGNLHGAYDFFHSAKKAGVTPIIGIEAYVAPESRRNKRKIQWGQPHQKRDDVSGSGGYTHKTIWAANKTGLHNLFRLSSDAYAEGWLQKWPRMDKETIAQWSEGLIASTGCPSGELQTRLRLGQFDEALKAASEYQDIFGKDRYFLELMDHGIEIERRVRDGLLEVGKKLGIPPLVTNDSHYTYAHESTAHDALLCIQTGKNLSDPDRFRFDGTGYYLKSTDEMYAIDSSDAWQEGCANTFLVAEQIDTDGMFEKRDLMPKFDIPEGFTEVTWFQEEVRVGMKRRFPDGVPEDRQKQVEYEMDIIIQMGFPGYFLVVADFIMWAKNNGIAVGPGRGSAAGSIVAYAMGITDLDPITHGLIFERFLNPERVSMPDVDIDFDERRRVEVIRYVTEKYGADKVAMIGTYGKIKAKNAIKDSARVLGYPYAMGDRLTKAMPADVLGKGIDLSGITDPQHPRYSEAGEIRGMYENEPDVKKVIDTAKGVEGLVRQMGVHAAGVIMSSEPIVDHAPVWVRHTDNVTITQWDYPQCESLGLLKMDFLGLRNLTIMDDAVKMVKKNKGVDLEMLSVPLDDPKTYEMLCRGDTLGVFQFDGGPMRSLLRLMKPDNFEDISAVSALYRPGPMGMDSHTNYALRKNGLQEITPIHPELEEPLKEVLGLTHGLIVYQEQVQKAAQIIAGYSLGEADILRRVMGKKKPEELAKNFVLFQEGARKNNFSDQAIQALWDVLVPFAGYAFNKAHSSAYGLVTYWTAYLKANYPAEYMSALLTSVRDDKDKSAVYLNECRRMGIKVLPPNVNESEANFAAQGDDVILFGLTAVRNVGQNVVDSIIRCRKAKGKYSSFPDYLDKVDAVVCNKRTTESLIKAGAFDEMGHTRKGLTAHYEPMIDNVVQVKRKEAEGQFDLFGGMGDDSADEGPGFGLDIEFSDVEWDKTYLLAQEREMLGLYVSDHPLFGLEHVLSDKADAAIAQLTGGDYSDGSIVTIGGIISGLQRKMTKQGNAWAIATVEDLAGSIDCMFFPATYQLVSTQLVEDTVVFVKGRLDKREDIPRLVAMEMMVPDLSEAGTNAPVTITIPTVKVTPPMVEKLGEVLSSHRGSTEVRIKLQGARKTTVLRLDRHRVTPDPSLFGDLKVLLGPSCLAG</sequence>
<dbReference type="Gene3D" id="1.10.10.1600">
    <property type="entry name" value="Bacterial DNA polymerase III alpha subunit, thumb domain"/>
    <property type="match status" value="1"/>
</dbReference>
<dbReference type="InterPro" id="IPR004805">
    <property type="entry name" value="DnaE2/DnaE/PolC"/>
</dbReference>